<proteinExistence type="predicted"/>
<keyword evidence="2" id="KW-1185">Reference proteome</keyword>
<dbReference type="EMBL" id="SDMP01000014">
    <property type="protein sequence ID" value="RYR13552.1"/>
    <property type="molecule type" value="Genomic_DNA"/>
</dbReference>
<dbReference type="PANTHER" id="PTHR24177">
    <property type="entry name" value="CASKIN"/>
    <property type="match status" value="1"/>
</dbReference>
<name>A0A444ZHA6_ARAHY</name>
<protein>
    <recommendedName>
        <fullName evidence="3">Ankyrin repeat-containing protein</fullName>
    </recommendedName>
</protein>
<dbReference type="AlphaFoldDB" id="A0A444ZHA6"/>
<reference evidence="1 2" key="1">
    <citation type="submission" date="2019-01" db="EMBL/GenBank/DDBJ databases">
        <title>Sequencing of cultivated peanut Arachis hypogaea provides insights into genome evolution and oil improvement.</title>
        <authorList>
            <person name="Chen X."/>
        </authorList>
    </citation>
    <scope>NUCLEOTIDE SEQUENCE [LARGE SCALE GENOMIC DNA]</scope>
    <source>
        <strain evidence="2">cv. Fuhuasheng</strain>
        <tissue evidence="1">Leaves</tissue>
    </source>
</reference>
<comment type="caution">
    <text evidence="1">The sequence shown here is derived from an EMBL/GenBank/DDBJ whole genome shotgun (WGS) entry which is preliminary data.</text>
</comment>
<gene>
    <name evidence="1" type="ORF">Ahy_B04g070485</name>
</gene>
<accession>A0A444ZHA6</accession>
<dbReference type="PANTHER" id="PTHR24177:SF437">
    <property type="entry name" value="ANKYRIN REPEAT PROTEIN"/>
    <property type="match status" value="1"/>
</dbReference>
<evidence type="ECO:0000313" key="2">
    <source>
        <dbReference type="Proteomes" id="UP000289738"/>
    </source>
</evidence>
<organism evidence="1 2">
    <name type="scientific">Arachis hypogaea</name>
    <name type="common">Peanut</name>
    <dbReference type="NCBI Taxonomy" id="3818"/>
    <lineage>
        <taxon>Eukaryota</taxon>
        <taxon>Viridiplantae</taxon>
        <taxon>Streptophyta</taxon>
        <taxon>Embryophyta</taxon>
        <taxon>Tracheophyta</taxon>
        <taxon>Spermatophyta</taxon>
        <taxon>Magnoliopsida</taxon>
        <taxon>eudicotyledons</taxon>
        <taxon>Gunneridae</taxon>
        <taxon>Pentapetalae</taxon>
        <taxon>rosids</taxon>
        <taxon>fabids</taxon>
        <taxon>Fabales</taxon>
        <taxon>Fabaceae</taxon>
        <taxon>Papilionoideae</taxon>
        <taxon>50 kb inversion clade</taxon>
        <taxon>dalbergioids sensu lato</taxon>
        <taxon>Dalbergieae</taxon>
        <taxon>Pterocarpus clade</taxon>
        <taxon>Arachis</taxon>
    </lineage>
</organism>
<evidence type="ECO:0000313" key="1">
    <source>
        <dbReference type="EMBL" id="RYR13552.1"/>
    </source>
</evidence>
<evidence type="ECO:0008006" key="3">
    <source>
        <dbReference type="Google" id="ProtNLM"/>
    </source>
</evidence>
<dbReference type="GO" id="GO:0016020">
    <property type="term" value="C:membrane"/>
    <property type="evidence" value="ECO:0007669"/>
    <property type="project" value="TreeGrafter"/>
</dbReference>
<dbReference type="Proteomes" id="UP000289738">
    <property type="component" value="Chromosome B04"/>
</dbReference>
<sequence length="82" mass="9315">MDENTGQTIIHKAVMHRQASIFNLIHEIGFVKDVIVTMIDTESNTLLHLAAKRAPPQRQLELVSGAAFQMCLELVWFKVRVN</sequence>